<dbReference type="InterPro" id="IPR007619">
    <property type="entry name" value="Herpes_U44"/>
</dbReference>
<comment type="similarity">
    <text evidence="5">Belongs to the herpesviridae UL51 family.</text>
</comment>
<evidence type="ECO:0000256" key="9">
    <source>
        <dbReference type="ARBA" id="ARBA00022844"/>
    </source>
</evidence>
<evidence type="ECO:0000256" key="2">
    <source>
        <dbReference type="ARBA" id="ARBA00004136"/>
    </source>
</evidence>
<comment type="subcellular location">
    <subcellularLocation>
        <location evidence="2">Host Golgi apparatus</location>
    </subcellularLocation>
    <subcellularLocation>
        <location evidence="3">Host cytoplasm</location>
    </subcellularLocation>
    <subcellularLocation>
        <location evidence="4">Virion</location>
    </subcellularLocation>
</comment>
<protein>
    <recommendedName>
        <fullName evidence="6">Tegument protein UL51 homolog</fullName>
    </recommendedName>
</protein>
<evidence type="ECO:0000256" key="8">
    <source>
        <dbReference type="ARBA" id="ARBA00022812"/>
    </source>
</evidence>
<evidence type="ECO:0000256" key="7">
    <source>
        <dbReference type="ARBA" id="ARBA00022553"/>
    </source>
</evidence>
<dbReference type="GO" id="GO:0044177">
    <property type="term" value="C:host cell Golgi apparatus"/>
    <property type="evidence" value="ECO:0007669"/>
    <property type="project" value="UniProtKB-SubCell"/>
</dbReference>
<keyword evidence="12" id="KW-0449">Lipoprotein</keyword>
<keyword evidence="7" id="KW-0597">Phosphoprotein</keyword>
<evidence type="ECO:0000256" key="11">
    <source>
        <dbReference type="ARBA" id="ARBA00023200"/>
    </source>
</evidence>
<evidence type="ECO:0000256" key="12">
    <source>
        <dbReference type="ARBA" id="ARBA00023288"/>
    </source>
</evidence>
<sequence>MGAICGKCLRPYMADTQYETLQNEMDIQDLQTVMSYNLGLSSGDIAQLIDNEENKIKLMDILPTYMAYKTKLMRCEEAKDTCAEHLKDIVETERHKLQFIIKSLEIIMFKIAMGNLQVSDTQIEALAMKYATDQTTLSDLEKSLRVINEDRKCSFTLMKTSGDAMVEKNTDDEEILSGIECGTPQRCNVQQTGSRRHSHRASVDINQVIVVSDSIKEGHVSRETNISNEDCVNNTLMGSNGINLGGGKVLSSSKIVASSAISNTTINKQVTFKPDPADKEITLPDVPATDPAVLDVGEIGAAAGGAKQKVPRRERSLVASC</sequence>
<keyword evidence="9" id="KW-0946">Virion</keyword>
<evidence type="ECO:0000256" key="10">
    <source>
        <dbReference type="ARBA" id="ARBA00023139"/>
    </source>
</evidence>
<dbReference type="EMBL" id="MN366294">
    <property type="protein sequence ID" value="QOE75047.1"/>
    <property type="molecule type" value="Genomic_DNA"/>
</dbReference>
<comment type="function">
    <text evidence="1">Plays several roles during the time course of infection, including egress of virus particles from the perinuclear space and secondary envelopment of cytoplasmic capsids that bud into specific trans-Golgi network (TGN)-derived membranes.</text>
</comment>
<evidence type="ECO:0000256" key="3">
    <source>
        <dbReference type="ARBA" id="ARBA00004192"/>
    </source>
</evidence>
<proteinExistence type="inferred from homology"/>
<keyword evidence="10" id="KW-0564">Palmitate</keyword>
<reference evidence="13" key="5">
    <citation type="journal article" name="PLoS ONE">
        <title>Extended genotypic evaluation and comparison of twenty-two cases of lethal EEHV1 hemorrhagic disease in wild and captive Asian elephants in India.</title>
        <authorList>
            <person name="Zachariah A."/>
            <person name="Sajesh P.K."/>
            <person name="Santhosh S."/>
            <person name="Bathrachalam C."/>
            <person name="Megha M."/>
            <person name="Pandiyan J."/>
            <person name="Jishnu M."/>
            <person name="Kobragade R.S."/>
            <person name="Long S.Y."/>
            <person name="Zong J.-C."/>
            <person name="Latimer E.M."/>
            <person name="Heaggans S.Y."/>
            <person name="Hayward G.S."/>
        </authorList>
    </citation>
    <scope>NUCLEOTIDE SEQUENCE</scope>
    <source>
        <strain evidence="13">IP143 Kozhikode l</strain>
    </source>
</reference>
<name>A0A866VUU6_ELHV1</name>
<reference evidence="13" key="2">
    <citation type="journal article" date="2013" name="J. Wildl. Dis.">
        <title>Fatal herpesvirus hemorrhagic disease in wild and orphan asian elephants in southern India.</title>
        <authorList>
            <person name="Zachariah A."/>
            <person name="Zong J.-C."/>
            <person name="Long S.Y."/>
            <person name="Latimer E.M."/>
            <person name="Heaggans S.Y."/>
            <person name="Richman L.K."/>
            <person name="Hayward G.S."/>
        </authorList>
    </citation>
    <scope>NUCLEOTIDE SEQUENCE</scope>
    <source>
        <strain evidence="13">IP143 Kozhikode l</strain>
    </source>
</reference>
<gene>
    <name evidence="13" type="primary">U44</name>
</gene>
<evidence type="ECO:0000313" key="13">
    <source>
        <dbReference type="EMBL" id="QOE75047.1"/>
    </source>
</evidence>
<dbReference type="GO" id="GO:0044423">
    <property type="term" value="C:virion component"/>
    <property type="evidence" value="ECO:0007669"/>
    <property type="project" value="UniProtKB-KW"/>
</dbReference>
<evidence type="ECO:0000256" key="4">
    <source>
        <dbReference type="ARBA" id="ARBA00004328"/>
    </source>
</evidence>
<organism evidence="13">
    <name type="scientific">Elephant endotheliotropic herpesvirus 1A</name>
    <dbReference type="NCBI Taxonomy" id="759753"/>
    <lineage>
        <taxon>Viruses</taxon>
        <taxon>Duplodnaviria</taxon>
        <taxon>Heunggongvirae</taxon>
        <taxon>Peploviricota</taxon>
        <taxon>Herviviricetes</taxon>
        <taxon>Herpesvirales</taxon>
        <taxon>Orthoherpesviridae</taxon>
        <taxon>Betaherpesvirinae</taxon>
        <taxon>Proboscivirus</taxon>
        <taxon>Proboscivirus elephantidbeta1</taxon>
        <taxon>Elephantid herpesvirus 1</taxon>
    </lineage>
</organism>
<reference evidence="13" key="4">
    <citation type="submission" date="2019-08" db="EMBL/GenBank/DDBJ databases">
        <title>Annotated Complete DNA Sequences of Six EEHV1A Genomes from Lethal HD Cases in Young Asian Elephants from India.</title>
        <authorList>
            <person name="Krishnankutty S.P."/>
            <person name="Zachariah A."/>
            <person name="Maheswari U."/>
            <person name="Heaggans S.Y."/>
            <person name="Muraleedharan M."/>
            <person name="Velayutham D."/>
            <person name="Santhosh S."/>
            <person name="Hayward G.S."/>
        </authorList>
    </citation>
    <scope>NUCLEOTIDE SEQUENCE</scope>
    <source>
        <strain evidence="13">IP143 Kozhikode l</strain>
    </source>
</reference>
<evidence type="ECO:0000256" key="5">
    <source>
        <dbReference type="ARBA" id="ARBA00006551"/>
    </source>
</evidence>
<dbReference type="Pfam" id="PF04533">
    <property type="entry name" value="Herpes_U44"/>
    <property type="match status" value="1"/>
</dbReference>
<keyword evidence="8" id="KW-1040">Host Golgi apparatus</keyword>
<keyword evidence="11" id="KW-1035">Host cytoplasm</keyword>
<evidence type="ECO:0000256" key="1">
    <source>
        <dbReference type="ARBA" id="ARBA00001991"/>
    </source>
</evidence>
<reference evidence="13" key="3">
    <citation type="journal article" date="2016" name="MSphere">
        <title>Comparison of the Gene Coding Contents and Other Unusual Features of the GC-Rich and AT-Rich Branch Probosciviruses.</title>
        <authorList>
            <person name="Ling P.D."/>
            <person name="Long S.Y."/>
            <person name="Zong J.C."/>
            <person name="Heaggans S.Y."/>
            <person name="Qin X."/>
            <person name="Hayward G.S."/>
        </authorList>
    </citation>
    <scope>NUCLEOTIDE SEQUENCE</scope>
    <source>
        <strain evidence="13">IP143 Kozhikode l</strain>
    </source>
</reference>
<reference evidence="13" key="1">
    <citation type="journal article" date="2013" name="Genome Announc.">
        <title>Complete Genome Sequence of Elephant Endotheliotropic Herpesvirus 1A.</title>
        <authorList>
            <person name="Ling P.D."/>
            <person name="Reid J.G."/>
            <person name="Qin X."/>
            <person name="Muzny D.M."/>
            <person name="Gibbs R."/>
            <person name="Petrosino J."/>
            <person name="Peng R."/>
            <person name="Zong J.C."/>
            <person name="Heaggans S.Y."/>
            <person name="Hayward G.S."/>
        </authorList>
    </citation>
    <scope>NUCLEOTIDE SEQUENCE</scope>
    <source>
        <strain evidence="13">IP143 Kozhikode l</strain>
    </source>
</reference>
<accession>A0A866VUU6</accession>
<evidence type="ECO:0000256" key="6">
    <source>
        <dbReference type="ARBA" id="ARBA00019508"/>
    </source>
</evidence>